<dbReference type="InterPro" id="IPR030392">
    <property type="entry name" value="S74_ICA"/>
</dbReference>
<sequence length="1475" mass="153281">MGISLSGLTESSTGNLTLSAGSGNDVLIGNGSTQIFIDGGTDTLGIGGAAVSGSRFNIETGAVALDFITSTGTALNVIADTVNDTSGAATLAIVPTVQIGVMTYTSTNSMTYTDTASLYIAGIPAASTNVTFTNAAYALWVDAGAVRFDDRTFWIGGIAYEFPADNGNANEMLLTDGSGNLSWSSVASASAATTVTVTDNEDTNESNLITFVAGAATSTGNYGLEMDGDFHYSPNTGTVAATNFSLTDNGKVQLGTGNDSTLYYDGTDTFLNLRAVGTGDLMIALAGSFPSPDPNGVHIWRGDAGSITGNANAILTLEHSGDAYMQFLGSATSTQRILFGDPGSNEAGQFIYDHQNVRFEFRIETGSRLRYSVGAFAFQEATTISTSSGNLTLSAATGADVLIGDNATILFVDGGNGHIGLGSAADPHQQVDVNFPAETVTVDMGFDRFFIDNGNAITTAASGTHARISSLHIDEPNITIGTAGVTDAVTLYIQRAPSEGTNNYALHVAAGTSRFDGNLKVALADGSNFNDYALLVQNDDQTAGQGHGFRVSGSRAVSSSDVIFRVGSYADSDRDITVLGDGAITIANGGGTVNFGGNVILAGSGNTDTTLDIQAPGTGDPKITFTGAGTSIDWYMGVDNTDESFKIGTGTTVGSNTLFDIDPTTSGVASKTFAKIDPNGLTTTNDAAGFYTGLLLSSMTWTFTTGGVTGVTTANKGYFEISRPDVTLSSSVSTTIDQLNGIVVTAPRGVHSNLTVAAVAGIRILDNGFTTGTQTVQYGLYVNSLTSGSTEYAVYTAGSTPSYFGGKVGIGEPSPDRSVHITSSGIDGFRYERNNQYGWELVDDDADGEIRFQVSAAATNTGPVEASTVWATHDNKALGSLVLQLMPDGGSSSFGGDVSLANGGGLVVGHTAQVVVGDDAKPEFQVLGTGLADSSMVLGRFQDFLGNEANFNFLKSKAAIGGSGIVSDDDQLGKFQWHADDGNDYNTRVASFGVEVDDASPEENGVGAAFVWKQQLAGSTALPRETMRLSTAGALSLSGESGSGLLNVGASGNDWTQNALSLAGGSAAQLMTIETTGSSAALDLYFTIPASGTGQAGVTWKQGSGNGDANNMAYQMWYAPPSGQWGMWSADIDGSSTGGNILGILDGTNDWKMYGGLSTDGLTAPTTGILTSQVDINNGSLLNVGASGDGWTANTITIDSGGADFVIAQNGGSALEIKDSAGTLLNLDTRPGTKNTSYWTFDGPASNVSSNGNQISKHMVATDPYTYTLQGTTTVSVEWKGLMLFLQAPTIAQSGGAVTVTTASSFHVTAITAGSSVTITNNRMISTSVSDCYLTAAGVWTDTSSTQKVKDNILDLPLHQVGGLIRQIRPRTYTYKDHMEDFGRTRYGAVAEEFPDFLRVPGDASNSAVNATVLANFALVGNVYLMDRVDEHEKHMDAQYDEHESRFGDKIRKLEALLKKMLGEKEYTLLMDTID</sequence>
<reference evidence="2" key="1">
    <citation type="submission" date="2016-10" db="EMBL/GenBank/DDBJ databases">
        <authorList>
            <person name="Varghese N."/>
        </authorList>
    </citation>
    <scope>NUCLEOTIDE SEQUENCE</scope>
</reference>
<reference evidence="2" key="2">
    <citation type="journal article" date="2017" name="Nat. Commun.">
        <title>Single-virus genomics reveals hidden cosmopolitan and abundant viruses.</title>
        <authorList>
            <person name="Martinez-Hernandez F."/>
            <person name="Fornas O."/>
            <person name="Lluesma Gomez M."/>
            <person name="Bolduc B."/>
            <person name="de la Cruz Pena M.J."/>
            <person name="Martinez J.M."/>
            <person name="Anton J."/>
            <person name="Gasol J.M."/>
            <person name="Rosselli R."/>
            <person name="Rodriguez-Valera F."/>
            <person name="Sullivan M.B."/>
            <person name="Acinas S.G."/>
            <person name="Martinez-Garcia M."/>
        </authorList>
    </citation>
    <scope>NUCLEOTIDE SEQUENCE</scope>
</reference>
<evidence type="ECO:0000259" key="1">
    <source>
        <dbReference type="PROSITE" id="PS51688"/>
    </source>
</evidence>
<dbReference type="PROSITE" id="PS51688">
    <property type="entry name" value="ICA"/>
    <property type="match status" value="1"/>
</dbReference>
<protein>
    <recommendedName>
        <fullName evidence="1">Peptidase S74 domain-containing protein</fullName>
    </recommendedName>
</protein>
<dbReference type="EMBL" id="KY052807">
    <property type="protein sequence ID" value="ASE99938.1"/>
    <property type="molecule type" value="Genomic_DNA"/>
</dbReference>
<feature type="domain" description="Peptidase S74" evidence="1">
    <location>
        <begin position="1345"/>
        <end position="1458"/>
    </location>
</feature>
<evidence type="ECO:0000313" key="2">
    <source>
        <dbReference type="EMBL" id="ASE99938.1"/>
    </source>
</evidence>
<organism evidence="2">
    <name type="scientific">uncultured virus</name>
    <dbReference type="NCBI Taxonomy" id="340016"/>
    <lineage>
        <taxon>Viruses</taxon>
        <taxon>environmental samples</taxon>
    </lineage>
</organism>
<name>A0A218MKY2_9VIRU</name>
<proteinExistence type="predicted"/>
<accession>A0A218MKY2</accession>